<proteinExistence type="predicted"/>
<dbReference type="EMBL" id="CVRR01000012">
    <property type="protein sequence ID" value="CRL36498.1"/>
    <property type="molecule type" value="Genomic_DNA"/>
</dbReference>
<keyword evidence="5 6" id="KW-0472">Membrane</keyword>
<reference evidence="9" key="1">
    <citation type="submission" date="2015-05" db="EMBL/GenBank/DDBJ databases">
        <authorList>
            <consortium name="Pathogen Informatics"/>
        </authorList>
    </citation>
    <scope>NUCLEOTIDE SEQUENCE [LARGE SCALE GENOMIC DNA]</scope>
    <source>
        <strain evidence="9">M72</strain>
    </source>
</reference>
<dbReference type="Proteomes" id="UP000049979">
    <property type="component" value="Unassembled WGS sequence"/>
</dbReference>
<evidence type="ECO:0000256" key="1">
    <source>
        <dbReference type="ARBA" id="ARBA00004141"/>
    </source>
</evidence>
<dbReference type="RefSeq" id="WP_055067539.1">
    <property type="nucleotide sequence ID" value="NZ_CP173697.1"/>
</dbReference>
<name>A0A0M6WIG0_9FIRM</name>
<accession>A0A0M6WIG0</accession>
<dbReference type="InterPro" id="IPR051475">
    <property type="entry name" value="Diverse_Ion_Transporter"/>
</dbReference>
<feature type="transmembrane region" description="Helical" evidence="6">
    <location>
        <begin position="12"/>
        <end position="29"/>
    </location>
</feature>
<feature type="transmembrane region" description="Helical" evidence="6">
    <location>
        <begin position="259"/>
        <end position="276"/>
    </location>
</feature>
<dbReference type="PANTHER" id="PTHR43568">
    <property type="entry name" value="P PROTEIN"/>
    <property type="match status" value="1"/>
</dbReference>
<feature type="transmembrane region" description="Helical" evidence="6">
    <location>
        <begin position="215"/>
        <end position="247"/>
    </location>
</feature>
<organism evidence="8 9">
    <name type="scientific">Roseburia faecis</name>
    <dbReference type="NCBI Taxonomy" id="301302"/>
    <lineage>
        <taxon>Bacteria</taxon>
        <taxon>Bacillati</taxon>
        <taxon>Bacillota</taxon>
        <taxon>Clostridia</taxon>
        <taxon>Lachnospirales</taxon>
        <taxon>Lachnospiraceae</taxon>
        <taxon>Roseburia</taxon>
    </lineage>
</organism>
<feature type="domain" description="Citrate transporter-like" evidence="7">
    <location>
        <begin position="13"/>
        <end position="313"/>
    </location>
</feature>
<keyword evidence="3 6" id="KW-0812">Transmembrane</keyword>
<gene>
    <name evidence="8" type="ORF">M72_26411</name>
</gene>
<dbReference type="GO" id="GO:0016020">
    <property type="term" value="C:membrane"/>
    <property type="evidence" value="ECO:0007669"/>
    <property type="project" value="UniProtKB-SubCell"/>
</dbReference>
<feature type="transmembrane region" description="Helical" evidence="6">
    <location>
        <begin position="322"/>
        <end position="348"/>
    </location>
</feature>
<evidence type="ECO:0000256" key="2">
    <source>
        <dbReference type="ARBA" id="ARBA00022448"/>
    </source>
</evidence>
<evidence type="ECO:0000313" key="8">
    <source>
        <dbReference type="EMBL" id="CRL36498.1"/>
    </source>
</evidence>
<feature type="transmembrane region" description="Helical" evidence="6">
    <location>
        <begin position="41"/>
        <end position="63"/>
    </location>
</feature>
<evidence type="ECO:0000256" key="5">
    <source>
        <dbReference type="ARBA" id="ARBA00023136"/>
    </source>
</evidence>
<evidence type="ECO:0000259" key="7">
    <source>
        <dbReference type="Pfam" id="PF03600"/>
    </source>
</evidence>
<protein>
    <submittedName>
        <fullName evidence="8">Transporter, YbiR family</fullName>
    </submittedName>
</protein>
<keyword evidence="2" id="KW-0813">Transport</keyword>
<dbReference type="AlphaFoldDB" id="A0A0M6WIG0"/>
<sequence length="386" mass="43058">MLQKLYVFFRKETVLSIAVILALLSMFWVRPDKAYFTYIDFRTLGLLFCLMAIVAGLKAVGVFDILAKKLLMGTSGTVGVIRLLVLLCFFLSMVITNDVALITFVPLALIIVHKLPKELGNYWLLKIVAMQTIAANLGSMLTPIGNPQNLYLYARAGMSAAELITLMLPYSATALILLLIWIQVAAAKAPHVCGSEKDKTLLGFSDRKELNMEYLAAYLILFTICLLTVARIIPYQIPLVLVLIYMLLRNRENISRVDYSLLATFIALFIFIGNLGRIPQFSSFLERIMAGRETLTAVLASQIMSNVPAALLLSGFTDNYRALIVGTNIGGLGTLIASMASLISFKYIAKENRNLRGKYLGIFTASNIIFMIFMLILYFFLDKYFP</sequence>
<feature type="transmembrane region" description="Helical" evidence="6">
    <location>
        <begin position="297"/>
        <end position="316"/>
    </location>
</feature>
<dbReference type="Pfam" id="PF03600">
    <property type="entry name" value="CitMHS"/>
    <property type="match status" value="1"/>
</dbReference>
<feature type="transmembrane region" description="Helical" evidence="6">
    <location>
        <begin position="123"/>
        <end position="144"/>
    </location>
</feature>
<dbReference type="PANTHER" id="PTHR43568:SF1">
    <property type="entry name" value="P PROTEIN"/>
    <property type="match status" value="1"/>
</dbReference>
<feature type="transmembrane region" description="Helical" evidence="6">
    <location>
        <begin position="164"/>
        <end position="182"/>
    </location>
</feature>
<dbReference type="InterPro" id="IPR004680">
    <property type="entry name" value="Cit_transptr-like_dom"/>
</dbReference>
<evidence type="ECO:0000256" key="3">
    <source>
        <dbReference type="ARBA" id="ARBA00022692"/>
    </source>
</evidence>
<keyword evidence="4 6" id="KW-1133">Transmembrane helix</keyword>
<evidence type="ECO:0000256" key="4">
    <source>
        <dbReference type="ARBA" id="ARBA00022989"/>
    </source>
</evidence>
<dbReference type="GO" id="GO:0055085">
    <property type="term" value="P:transmembrane transport"/>
    <property type="evidence" value="ECO:0007669"/>
    <property type="project" value="InterPro"/>
</dbReference>
<evidence type="ECO:0000313" key="9">
    <source>
        <dbReference type="Proteomes" id="UP000049979"/>
    </source>
</evidence>
<feature type="transmembrane region" description="Helical" evidence="6">
    <location>
        <begin position="360"/>
        <end position="381"/>
    </location>
</feature>
<dbReference type="OrthoDB" id="3177666at2"/>
<comment type="subcellular location">
    <subcellularLocation>
        <location evidence="1">Membrane</location>
        <topology evidence="1">Multi-pass membrane protein</topology>
    </subcellularLocation>
</comment>
<keyword evidence="9" id="KW-1185">Reference proteome</keyword>
<evidence type="ECO:0000256" key="6">
    <source>
        <dbReference type="SAM" id="Phobius"/>
    </source>
</evidence>
<dbReference type="STRING" id="301302.ERS852420_01789"/>